<gene>
    <name evidence="1" type="ORF">GCM10023215_46960</name>
</gene>
<protein>
    <submittedName>
        <fullName evidence="1">Uncharacterized protein</fullName>
    </submittedName>
</protein>
<keyword evidence="2" id="KW-1185">Reference proteome</keyword>
<dbReference type="EMBL" id="BAABIC010000017">
    <property type="protein sequence ID" value="GAA4702344.1"/>
    <property type="molecule type" value="Genomic_DNA"/>
</dbReference>
<dbReference type="Proteomes" id="UP001500325">
    <property type="component" value="Unassembled WGS sequence"/>
</dbReference>
<reference evidence="2" key="1">
    <citation type="journal article" date="2019" name="Int. J. Syst. Evol. Microbiol.">
        <title>The Global Catalogue of Microorganisms (GCM) 10K type strain sequencing project: providing services to taxonomists for standard genome sequencing and annotation.</title>
        <authorList>
            <consortium name="The Broad Institute Genomics Platform"/>
            <consortium name="The Broad Institute Genome Sequencing Center for Infectious Disease"/>
            <person name="Wu L."/>
            <person name="Ma J."/>
        </authorList>
    </citation>
    <scope>NUCLEOTIDE SEQUENCE [LARGE SCALE GENOMIC DNA]</scope>
    <source>
        <strain evidence="2">JCM 18055</strain>
    </source>
</reference>
<evidence type="ECO:0000313" key="2">
    <source>
        <dbReference type="Proteomes" id="UP001500325"/>
    </source>
</evidence>
<evidence type="ECO:0000313" key="1">
    <source>
        <dbReference type="EMBL" id="GAA4702344.1"/>
    </source>
</evidence>
<organism evidence="1 2">
    <name type="scientific">Pseudonocardia yuanmonensis</name>
    <dbReference type="NCBI Taxonomy" id="1095914"/>
    <lineage>
        <taxon>Bacteria</taxon>
        <taxon>Bacillati</taxon>
        <taxon>Actinomycetota</taxon>
        <taxon>Actinomycetes</taxon>
        <taxon>Pseudonocardiales</taxon>
        <taxon>Pseudonocardiaceae</taxon>
        <taxon>Pseudonocardia</taxon>
    </lineage>
</organism>
<proteinExistence type="predicted"/>
<sequence length="76" mass="8339">MRRLTNACSVVPNSRQTCSVVASPVLERVSIAVAVISVPWSEVGAWLLRLTTDPAEGRSRTVKEDEFFWEESASGC</sequence>
<accession>A0ABP8X9N3</accession>
<name>A0ABP8X9N3_9PSEU</name>
<comment type="caution">
    <text evidence="1">The sequence shown here is derived from an EMBL/GenBank/DDBJ whole genome shotgun (WGS) entry which is preliminary data.</text>
</comment>